<dbReference type="InterPro" id="IPR013194">
    <property type="entry name" value="HDAC_interact_dom"/>
</dbReference>
<comment type="subcellular location">
    <subcellularLocation>
        <location evidence="1 5">Nucleus</location>
    </subcellularLocation>
</comment>
<feature type="region of interest" description="Disordered" evidence="6">
    <location>
        <begin position="717"/>
        <end position="748"/>
    </location>
</feature>
<feature type="region of interest" description="Disordered" evidence="6">
    <location>
        <begin position="243"/>
        <end position="280"/>
    </location>
</feature>
<evidence type="ECO:0000313" key="9">
    <source>
        <dbReference type="Proteomes" id="UP000326396"/>
    </source>
</evidence>
<dbReference type="SMART" id="SM00761">
    <property type="entry name" value="HDAC_interact"/>
    <property type="match status" value="1"/>
</dbReference>
<dbReference type="PANTHER" id="PTHR12346:SF65">
    <property type="entry name" value="HISTONE DEACETYLASE INTERACTING DOMAIN, SIN3-RELATED"/>
    <property type="match status" value="1"/>
</dbReference>
<evidence type="ECO:0000256" key="2">
    <source>
        <dbReference type="ARBA" id="ARBA00022491"/>
    </source>
</evidence>
<feature type="compositionally biased region" description="Basic and acidic residues" evidence="6">
    <location>
        <begin position="260"/>
        <end position="272"/>
    </location>
</feature>
<keyword evidence="2" id="KW-0678">Repressor</keyword>
<dbReference type="AlphaFoldDB" id="A0A5N6PSD5"/>
<feature type="compositionally biased region" description="Acidic residues" evidence="6">
    <location>
        <begin position="738"/>
        <end position="748"/>
    </location>
</feature>
<evidence type="ECO:0000256" key="6">
    <source>
        <dbReference type="SAM" id="MobiDB-lite"/>
    </source>
</evidence>
<accession>A0A5N6PSD5</accession>
<keyword evidence="3" id="KW-0677">Repeat</keyword>
<dbReference type="Pfam" id="PF16879">
    <property type="entry name" value="Sin3a_C"/>
    <property type="match status" value="1"/>
</dbReference>
<dbReference type="GO" id="GO:0000118">
    <property type="term" value="C:histone deacetylase complex"/>
    <property type="evidence" value="ECO:0007669"/>
    <property type="project" value="TreeGrafter"/>
</dbReference>
<dbReference type="Proteomes" id="UP000326396">
    <property type="component" value="Linkage Group LG10"/>
</dbReference>
<sequence>MERSRGEDIYSGGFQLNSIIISDPDKARKIALTYLKDVKGTFPETSDKYTEFVDIMKDYKAQRADITGVLARVKELFKGYPKLILGFNTFLPKGCEIVLSQEDELEARKAVEFDEAMQFVQKIIRFQGDDHVYKYFLDIMDIYRKETKFITKVHHEVAALLYNQPDLLNEFTNFLPNSSAVISNHYVHSNRTHKPHSEDRTSIIGSANPRCSENKYIACLADHDVSVGCHMGADMVDHYQENDHKIHGGKEKVKRKDRGQKHSQDKDFDNHGRNNVTRKHKSVNTLEDIVIELFHQDMREQVISLHEKVKARLQGLNDYQTFLKYNMHYRTQNITRPQLQPLVNDLLGAYPDLIEEVNGFIDRSERDGSLWSGHLPGSFKSEDEDRYKDHDRDEMIRYREITGSKIVSGSKRSLFPSNNEYQAKLFHELDLSECEQCTPSYRLLPKNYPIPSASQRTKIGAEVLNDHWVSVTSGSEDYSFKQMRKNQYEESLFRCEDDRFELDMLLESVNLTTRRVEELLNKINNNSIKTESVVRIEDHFTAFNLRCIERLYGDNRLDVMDVLRKNASLALPVILTRLKQKQEEWARCRFDFSKIWEENFAKNYHKSLDHRSFYFKQQDSKSLSTKALLAEIKEISEEKSKKENIYQHFASGERQNSTPHQEFKYCDLDIHDDIYQLMKYYIPQNFTIEQFNKVMKIWSNFVEPLFNVPIRHHLNAKNGRPIEDKNVHKGNTSVKEREEDDLSPNRDFEDDFATYGEIDTKKSYQNRYHGNGLDKVAYEEGEESAHRPYCDSVGPKEHDGFHDNKDESEGEAERFLETAKPLAKYTPAISHNEENDAQVFYGNDAFYVFFRLHQTLYSRLKEAKENSANNKWRGLNDTAPNGSYARFLVLLYTFLGGDADNAKYEDECRAVLGIWSFPLFTLDKLIYKLSNQLLAIAMDEVDNKLLSLYTYEDMKKPGRFVDKLYYGNARVILNDDNVYRFEHSLVSETDYQFRLTIRLMNPGCDTLEATSFSIDPDFEAYQTNQLFPVVTGKKRARIFLERNKRKYACEEEDLAMMRAMEGVQILNMMECKINCITYKMSYVFDTEDSMVRKGRKTVNNRRARSNESTKVSNGYSHRVQLFHKLLQSRIRIMQA</sequence>
<feature type="region of interest" description="Disordered" evidence="6">
    <location>
        <begin position="786"/>
        <end position="810"/>
    </location>
</feature>
<dbReference type="SUPFAM" id="SSF47762">
    <property type="entry name" value="PAH2 domain"/>
    <property type="match status" value="3"/>
</dbReference>
<dbReference type="Pfam" id="PF02671">
    <property type="entry name" value="PAH"/>
    <property type="match status" value="2"/>
</dbReference>
<dbReference type="Pfam" id="PF08295">
    <property type="entry name" value="Sin3_corepress"/>
    <property type="match status" value="1"/>
</dbReference>
<dbReference type="OrthoDB" id="10265969at2759"/>
<feature type="domain" description="Histone deacetylase interacting" evidence="7">
    <location>
        <begin position="433"/>
        <end position="533"/>
    </location>
</feature>
<dbReference type="PROSITE" id="PS51477">
    <property type="entry name" value="PAH"/>
    <property type="match status" value="3"/>
</dbReference>
<keyword evidence="4 5" id="KW-0539">Nucleus</keyword>
<dbReference type="Gene3D" id="1.20.1160.11">
    <property type="entry name" value="Paired amphipathic helix"/>
    <property type="match status" value="3"/>
</dbReference>
<evidence type="ECO:0000256" key="4">
    <source>
        <dbReference type="ARBA" id="ARBA00023242"/>
    </source>
</evidence>
<name>A0A5N6PSD5_9ASTR</name>
<dbReference type="InterPro" id="IPR036600">
    <property type="entry name" value="PAH_sf"/>
</dbReference>
<dbReference type="InterPro" id="IPR003822">
    <property type="entry name" value="PAH"/>
</dbReference>
<keyword evidence="9" id="KW-1185">Reference proteome</keyword>
<organism evidence="8 9">
    <name type="scientific">Mikania micrantha</name>
    <name type="common">bitter vine</name>
    <dbReference type="NCBI Taxonomy" id="192012"/>
    <lineage>
        <taxon>Eukaryota</taxon>
        <taxon>Viridiplantae</taxon>
        <taxon>Streptophyta</taxon>
        <taxon>Embryophyta</taxon>
        <taxon>Tracheophyta</taxon>
        <taxon>Spermatophyta</taxon>
        <taxon>Magnoliopsida</taxon>
        <taxon>eudicotyledons</taxon>
        <taxon>Gunneridae</taxon>
        <taxon>Pentapetalae</taxon>
        <taxon>asterids</taxon>
        <taxon>campanulids</taxon>
        <taxon>Asterales</taxon>
        <taxon>Asteraceae</taxon>
        <taxon>Asteroideae</taxon>
        <taxon>Heliantheae alliance</taxon>
        <taxon>Eupatorieae</taxon>
        <taxon>Mikania</taxon>
    </lineage>
</organism>
<dbReference type="FunFam" id="1.20.1160.11:FF:000003">
    <property type="entry name" value="Paired amphipathic helix SIN3-like protein"/>
    <property type="match status" value="1"/>
</dbReference>
<dbReference type="FunFam" id="1.20.1160.11:FF:000001">
    <property type="entry name" value="Paired amphipathic helix protein Sin3"/>
    <property type="match status" value="1"/>
</dbReference>
<reference evidence="8 9" key="1">
    <citation type="submission" date="2019-05" db="EMBL/GenBank/DDBJ databases">
        <title>Mikania micrantha, genome provides insights into the molecular mechanism of rapid growth.</title>
        <authorList>
            <person name="Liu B."/>
        </authorList>
    </citation>
    <scope>NUCLEOTIDE SEQUENCE [LARGE SCALE GENOMIC DNA]</scope>
    <source>
        <strain evidence="8">NLD-2019</strain>
        <tissue evidence="8">Leaf</tissue>
    </source>
</reference>
<evidence type="ECO:0000256" key="3">
    <source>
        <dbReference type="ARBA" id="ARBA00022737"/>
    </source>
</evidence>
<dbReference type="GO" id="GO:0000785">
    <property type="term" value="C:chromatin"/>
    <property type="evidence" value="ECO:0007669"/>
    <property type="project" value="TreeGrafter"/>
</dbReference>
<dbReference type="GO" id="GO:0003714">
    <property type="term" value="F:transcription corepressor activity"/>
    <property type="evidence" value="ECO:0007669"/>
    <property type="project" value="InterPro"/>
</dbReference>
<dbReference type="InterPro" id="IPR039774">
    <property type="entry name" value="Sin3-like"/>
</dbReference>
<evidence type="ECO:0000259" key="7">
    <source>
        <dbReference type="SMART" id="SM00761"/>
    </source>
</evidence>
<comment type="caution">
    <text evidence="8">The sequence shown here is derived from an EMBL/GenBank/DDBJ whole genome shotgun (WGS) entry which is preliminary data.</text>
</comment>
<protein>
    <recommendedName>
        <fullName evidence="7">Histone deacetylase interacting domain-containing protein</fullName>
    </recommendedName>
</protein>
<evidence type="ECO:0000256" key="1">
    <source>
        <dbReference type="ARBA" id="ARBA00004123"/>
    </source>
</evidence>
<gene>
    <name evidence="8" type="ORF">E3N88_03753</name>
</gene>
<evidence type="ECO:0000313" key="8">
    <source>
        <dbReference type="EMBL" id="KAD7116485.1"/>
    </source>
</evidence>
<dbReference type="EMBL" id="SZYD01000002">
    <property type="protein sequence ID" value="KAD7116485.1"/>
    <property type="molecule type" value="Genomic_DNA"/>
</dbReference>
<dbReference type="InterPro" id="IPR031693">
    <property type="entry name" value="Sin3_C"/>
</dbReference>
<dbReference type="PANTHER" id="PTHR12346">
    <property type="entry name" value="SIN3B-RELATED"/>
    <property type="match status" value="1"/>
</dbReference>
<dbReference type="GO" id="GO:0000122">
    <property type="term" value="P:negative regulation of transcription by RNA polymerase II"/>
    <property type="evidence" value="ECO:0007669"/>
    <property type="project" value="TreeGrafter"/>
</dbReference>
<evidence type="ECO:0000256" key="5">
    <source>
        <dbReference type="PROSITE-ProRule" id="PRU00810"/>
    </source>
</evidence>
<proteinExistence type="predicted"/>